<accession>A0ABT8YA75</accession>
<evidence type="ECO:0000313" key="6">
    <source>
        <dbReference type="EMBL" id="MDO6415238.1"/>
    </source>
</evidence>
<keyword evidence="2" id="KW-0479">Metal-binding</keyword>
<dbReference type="Gene3D" id="3.40.50.11890">
    <property type="match status" value="1"/>
</dbReference>
<organism evidence="6 7">
    <name type="scientific">Sphingomonas natans</name>
    <dbReference type="NCBI Taxonomy" id="3063330"/>
    <lineage>
        <taxon>Bacteria</taxon>
        <taxon>Pseudomonadati</taxon>
        <taxon>Pseudomonadota</taxon>
        <taxon>Alphaproteobacteria</taxon>
        <taxon>Sphingomonadales</taxon>
        <taxon>Sphingomonadaceae</taxon>
        <taxon>Sphingomonas</taxon>
    </lineage>
</organism>
<keyword evidence="3" id="KW-0408">Iron</keyword>
<feature type="compositionally biased region" description="Basic and acidic residues" evidence="5">
    <location>
        <begin position="352"/>
        <end position="362"/>
    </location>
</feature>
<evidence type="ECO:0000313" key="7">
    <source>
        <dbReference type="Proteomes" id="UP001169764"/>
    </source>
</evidence>
<reference evidence="6" key="1">
    <citation type="submission" date="2023-07" db="EMBL/GenBank/DDBJ databases">
        <authorList>
            <person name="Kim M."/>
        </authorList>
    </citation>
    <scope>NUCLEOTIDE SEQUENCE</scope>
    <source>
        <strain evidence="6">BIUV-7</strain>
    </source>
</reference>
<name>A0ABT8YA75_9SPHN</name>
<dbReference type="Gene3D" id="1.20.1270.370">
    <property type="match status" value="1"/>
</dbReference>
<dbReference type="PANTHER" id="PTHR30548">
    <property type="entry name" value="2-HYDROXYGLUTARYL-COA DEHYDRATASE, D-COMPONENT-RELATED"/>
    <property type="match status" value="1"/>
</dbReference>
<comment type="caution">
    <text evidence="6">The sequence shown here is derived from an EMBL/GenBank/DDBJ whole genome shotgun (WGS) entry which is preliminary data.</text>
</comment>
<evidence type="ECO:0000256" key="1">
    <source>
        <dbReference type="ARBA" id="ARBA00005806"/>
    </source>
</evidence>
<dbReference type="PANTHER" id="PTHR30548:SF4">
    <property type="entry name" value="SUBUNIT OF OXYGEN-SENSITIVE 2-HYDROXYISOCAPROYL-COA DEHYDRATASE"/>
    <property type="match status" value="1"/>
</dbReference>
<dbReference type="Pfam" id="PF06050">
    <property type="entry name" value="HGD-D"/>
    <property type="match status" value="2"/>
</dbReference>
<evidence type="ECO:0000256" key="2">
    <source>
        <dbReference type="ARBA" id="ARBA00022723"/>
    </source>
</evidence>
<sequence length="799" mass="86549">MSASVAIDALIAAFDRPDEVAARLSATGHTVVRTLGSDAPVELIRATGAVPVRLVAPESGTTPRADAIAGQALGARGRRLLERLLDPDLAEIPILITHSDAEQPALHAAIRELRRLGEPAPAHVYLLDLLHLDRPSSADYNRLRLAECADWLTGIAAAPGDIAGEIARSAEQAALLAKIDALRTAPAPRLTGAQMLAIVGTASILPPEEHIAHLHTILAGADALPALGSTTRVYVTGTPHDSAGLYRRIEATGRLIVGEAWPSRDTPHASTDSMILLAAPLLRVPPVLRMPTEAARMAVEQATAIGASEILHLALEGDERAPWELAALTKAAPTAIPVRSLRLKALDTPDLDARLRGDEPARPAKPSPPKSTAPVPADKRQARSRKSLASVATFGTYQREWFGEVRARVAAGEPFAMVNANAPQEILRALDIPFVVNQWWASIVAAKQQSRRYLDLLRERGFPTDVEAYSAQGLAATFDIDPDNAPWGGLPTPDFVHAVVSSDPTPALFAEWADAAGAGCYLYERTVDPRLTIGTDWWDDLPERWDEVLEPARIDLLVTELRDVIGRLERATGRLFSAERFEAVMTLVNEQEDYYRRTRDMIARARPAPIGIVDSMPATMVPQWHRGTEWARDAAKAFHDEVADRIAAGDAAVPNERVRLMFVGRGLWSDMGFYQRWEESHGAVFVWSMYLALAADGYIRSTSGGRDPMRALAARFLTMGDELRLPGWAGPWHVHEAKTHGVHGAVALADADPFVIRALRHAGVPVLELGTDNFSASADEQAQVHARVTAFIEGLEVPA</sequence>
<keyword evidence="7" id="KW-1185">Reference proteome</keyword>
<comment type="similarity">
    <text evidence="1">Belongs to the FldB/FldC dehydratase alpha/beta subunit family.</text>
</comment>
<gene>
    <name evidence="6" type="ORF">Q4F19_12670</name>
</gene>
<feature type="region of interest" description="Disordered" evidence="5">
    <location>
        <begin position="352"/>
        <end position="387"/>
    </location>
</feature>
<evidence type="ECO:0000256" key="3">
    <source>
        <dbReference type="ARBA" id="ARBA00023004"/>
    </source>
</evidence>
<dbReference type="RefSeq" id="WP_303543112.1">
    <property type="nucleotide sequence ID" value="NZ_JAUOTP010000005.1"/>
</dbReference>
<protein>
    <submittedName>
        <fullName evidence="6">2-hydroxyacyl-CoA dehydratase</fullName>
    </submittedName>
</protein>
<proteinExistence type="inferred from homology"/>
<dbReference type="Proteomes" id="UP001169764">
    <property type="component" value="Unassembled WGS sequence"/>
</dbReference>
<dbReference type="Gene3D" id="3.40.50.11900">
    <property type="match status" value="1"/>
</dbReference>
<dbReference type="EMBL" id="JAUOTP010000005">
    <property type="protein sequence ID" value="MDO6415238.1"/>
    <property type="molecule type" value="Genomic_DNA"/>
</dbReference>
<dbReference type="InterPro" id="IPR010327">
    <property type="entry name" value="FldB/FldC_alpha/beta"/>
</dbReference>
<evidence type="ECO:0000256" key="4">
    <source>
        <dbReference type="ARBA" id="ARBA00023014"/>
    </source>
</evidence>
<keyword evidence="4" id="KW-0411">Iron-sulfur</keyword>
<evidence type="ECO:0000256" key="5">
    <source>
        <dbReference type="SAM" id="MobiDB-lite"/>
    </source>
</evidence>